<accession>A0A6S7F079</accession>
<evidence type="ECO:0000313" key="2">
    <source>
        <dbReference type="Proteomes" id="UP000494122"/>
    </source>
</evidence>
<reference evidence="1 2" key="1">
    <citation type="submission" date="2020-04" db="EMBL/GenBank/DDBJ databases">
        <authorList>
            <person name="De Canck E."/>
        </authorList>
    </citation>
    <scope>NUCLEOTIDE SEQUENCE [LARGE SCALE GENOMIC DNA]</scope>
    <source>
        <strain evidence="1 2">LMG 3328</strain>
    </source>
</reference>
<name>A0A6S7F079_9BURK</name>
<sequence length="118" mass="13210">MALPRSMEDANKQMRNAAVEKLRGEGIRLRKGERTACSIARKIREIEPDLHSGDPMVIIRAWVSLKADAVVPGRLAWGTGQPYALDSQMRYAQARLQAMRMPAPVNMSSRVLYSPEFA</sequence>
<proteinExistence type="predicted"/>
<organism evidence="1 2">
    <name type="scientific">Achromobacter ruhlandii</name>
    <dbReference type="NCBI Taxonomy" id="72557"/>
    <lineage>
        <taxon>Bacteria</taxon>
        <taxon>Pseudomonadati</taxon>
        <taxon>Pseudomonadota</taxon>
        <taxon>Betaproteobacteria</taxon>
        <taxon>Burkholderiales</taxon>
        <taxon>Alcaligenaceae</taxon>
        <taxon>Achromobacter</taxon>
    </lineage>
</organism>
<dbReference type="EMBL" id="CADILE010000028">
    <property type="protein sequence ID" value="CAB3924894.1"/>
    <property type="molecule type" value="Genomic_DNA"/>
</dbReference>
<dbReference type="AlphaFoldDB" id="A0A6S7F079"/>
<evidence type="ECO:0000313" key="1">
    <source>
        <dbReference type="EMBL" id="CAB3924894.1"/>
    </source>
</evidence>
<protein>
    <submittedName>
        <fullName evidence="1">Uncharacterized protein</fullName>
    </submittedName>
</protein>
<gene>
    <name evidence="1" type="ORF">LMG3328_05734</name>
</gene>
<dbReference type="Proteomes" id="UP000494122">
    <property type="component" value="Unassembled WGS sequence"/>
</dbReference>